<dbReference type="Gene3D" id="2.130.10.10">
    <property type="entry name" value="YVTN repeat-like/Quinoprotein amine dehydrogenase"/>
    <property type="match status" value="2"/>
</dbReference>
<dbReference type="InterPro" id="IPR015943">
    <property type="entry name" value="WD40/YVTN_repeat-like_dom_sf"/>
</dbReference>
<evidence type="ECO:0000259" key="1">
    <source>
        <dbReference type="Pfam" id="PF25852"/>
    </source>
</evidence>
<keyword evidence="3" id="KW-1185">Reference proteome</keyword>
<dbReference type="CDD" id="cd15482">
    <property type="entry name" value="Sialidase_non-viral"/>
    <property type="match status" value="1"/>
</dbReference>
<reference evidence="3" key="1">
    <citation type="journal article" date="2019" name="Int. J. Syst. Evol. Microbiol.">
        <title>The Global Catalogue of Microorganisms (GCM) 10K type strain sequencing project: providing services to taxonomists for standard genome sequencing and annotation.</title>
        <authorList>
            <consortium name="The Broad Institute Genomics Platform"/>
            <consortium name="The Broad Institute Genome Sequencing Center for Infectious Disease"/>
            <person name="Wu L."/>
            <person name="Ma J."/>
        </authorList>
    </citation>
    <scope>NUCLEOTIDE SEQUENCE [LARGE SCALE GENOMIC DNA]</scope>
    <source>
        <strain evidence="3">CGMCC 4.1467</strain>
    </source>
</reference>
<evidence type="ECO:0000313" key="2">
    <source>
        <dbReference type="EMBL" id="MFC7339464.1"/>
    </source>
</evidence>
<protein>
    <recommendedName>
        <fullName evidence="1">DUF6242 domain-containing protein</fullName>
    </recommendedName>
</protein>
<dbReference type="Proteomes" id="UP001596472">
    <property type="component" value="Unassembled WGS sequence"/>
</dbReference>
<dbReference type="InterPro" id="IPR036278">
    <property type="entry name" value="Sialidase_sf"/>
</dbReference>
<dbReference type="EMBL" id="JBHTBS010000017">
    <property type="protein sequence ID" value="MFC7339464.1"/>
    <property type="molecule type" value="Genomic_DNA"/>
</dbReference>
<gene>
    <name evidence="2" type="ORF">ACFQY0_19885</name>
</gene>
<accession>A0ABW2LAI4</accession>
<sequence length="379" mass="41711">MTFHRSLSHFIAVIGFGLIAVGVGSLRAESRVTRGGNPPLPIAKAEAGRFPSVQITRVFEPDGESNVRASFRLAEGKALIGTEETGDLFKSVDSGVRWTKAVDGGDEWGIQDIRNIIRARDHHLYATTSEPALVLRSTDEGESWEVMCKPKSSRTVGIIQLDDGAILVGLRRSENDKTSIIRSDDGFKSFDWIPVSEEKKQQNTTCFHSLGGSSVLSGVGYEGSGKIYKSVDSGRTWKKTGEFEEARDVMAFYQEGSRIYVLTSGIGTLFVSEDEGESWAKSRQFWKQGFIGSTATFAWHGKSYRVIPATDQTETVPRHVVLISDDLGKSWFEWVWLVVDLDEKQGGGASNCAVISKDTIIVGVGNHAVQGRCYTLKFR</sequence>
<dbReference type="Pfam" id="PF25852">
    <property type="entry name" value="DUF6242_C"/>
    <property type="match status" value="1"/>
</dbReference>
<comment type="caution">
    <text evidence="2">The sequence shown here is derived from an EMBL/GenBank/DDBJ whole genome shotgun (WGS) entry which is preliminary data.</text>
</comment>
<organism evidence="2 3">
    <name type="scientific">Haloferula chungangensis</name>
    <dbReference type="NCBI Taxonomy" id="1048331"/>
    <lineage>
        <taxon>Bacteria</taxon>
        <taxon>Pseudomonadati</taxon>
        <taxon>Verrucomicrobiota</taxon>
        <taxon>Verrucomicrobiia</taxon>
        <taxon>Verrucomicrobiales</taxon>
        <taxon>Verrucomicrobiaceae</taxon>
        <taxon>Haloferula</taxon>
    </lineage>
</organism>
<feature type="domain" description="DUF6242" evidence="1">
    <location>
        <begin position="84"/>
        <end position="242"/>
    </location>
</feature>
<name>A0ABW2LAI4_9BACT</name>
<evidence type="ECO:0000313" key="3">
    <source>
        <dbReference type="Proteomes" id="UP001596472"/>
    </source>
</evidence>
<dbReference type="RefSeq" id="WP_379716333.1">
    <property type="nucleotide sequence ID" value="NZ_JBHTBS010000017.1"/>
</dbReference>
<proteinExistence type="predicted"/>
<dbReference type="InterPro" id="IPR058667">
    <property type="entry name" value="DUF6242_C"/>
</dbReference>
<dbReference type="SUPFAM" id="SSF50939">
    <property type="entry name" value="Sialidases"/>
    <property type="match status" value="1"/>
</dbReference>